<dbReference type="AlphaFoldDB" id="A0A559ME09"/>
<dbReference type="InterPro" id="IPR047142">
    <property type="entry name" value="OryJ/VirC-like"/>
</dbReference>
<protein>
    <recommendedName>
        <fullName evidence="3">Cupin 2 conserved barrel domain-containing protein</fullName>
    </recommendedName>
</protein>
<name>A0A559ME09_9HELO</name>
<dbReference type="CDD" id="cd02231">
    <property type="entry name" value="cupin_BLL6423-like"/>
    <property type="match status" value="1"/>
</dbReference>
<accession>A0A559ME09</accession>
<dbReference type="Gene3D" id="2.60.120.10">
    <property type="entry name" value="Jelly Rolls"/>
    <property type="match status" value="1"/>
</dbReference>
<sequence>MHRTLSLDYAVVLAGEIVLRLDGGREKTIRQHEVIVQRGTNHEWHNRTGEWCRMLVVMVGAEAVRLGGGEVLAETVIGRPPPASV</sequence>
<proteinExistence type="predicted"/>
<dbReference type="InterPro" id="IPR011051">
    <property type="entry name" value="RmlC_Cupin_sf"/>
</dbReference>
<gene>
    <name evidence="1" type="ORF">LAWI1_G004417</name>
</gene>
<dbReference type="PANTHER" id="PTHR36156">
    <property type="entry name" value="SLR2101 PROTEIN"/>
    <property type="match status" value="1"/>
</dbReference>
<dbReference type="SUPFAM" id="SSF51182">
    <property type="entry name" value="RmlC-like cupins"/>
    <property type="match status" value="1"/>
</dbReference>
<dbReference type="PANTHER" id="PTHR36156:SF2">
    <property type="entry name" value="CUPIN TYPE-2 DOMAIN-CONTAINING PROTEIN"/>
    <property type="match status" value="1"/>
</dbReference>
<dbReference type="Proteomes" id="UP000315522">
    <property type="component" value="Unassembled WGS sequence"/>
</dbReference>
<evidence type="ECO:0000313" key="2">
    <source>
        <dbReference type="Proteomes" id="UP000315522"/>
    </source>
</evidence>
<evidence type="ECO:0000313" key="1">
    <source>
        <dbReference type="EMBL" id="TVY91187.1"/>
    </source>
</evidence>
<evidence type="ECO:0008006" key="3">
    <source>
        <dbReference type="Google" id="ProtNLM"/>
    </source>
</evidence>
<comment type="caution">
    <text evidence="1">The sequence shown here is derived from an EMBL/GenBank/DDBJ whole genome shotgun (WGS) entry which is preliminary data.</text>
</comment>
<reference evidence="1 2" key="1">
    <citation type="submission" date="2018-05" db="EMBL/GenBank/DDBJ databases">
        <title>Genome sequencing and assembly of the regulated plant pathogen Lachnellula willkommii and related sister species for the development of diagnostic species identification markers.</title>
        <authorList>
            <person name="Giroux E."/>
            <person name="Bilodeau G."/>
        </authorList>
    </citation>
    <scope>NUCLEOTIDE SEQUENCE [LARGE SCALE GENOMIC DNA]</scope>
    <source>
        <strain evidence="1 2">CBS 172.35</strain>
    </source>
</reference>
<dbReference type="EMBL" id="QGML01000621">
    <property type="protein sequence ID" value="TVY91187.1"/>
    <property type="molecule type" value="Genomic_DNA"/>
</dbReference>
<keyword evidence="2" id="KW-1185">Reference proteome</keyword>
<organism evidence="1 2">
    <name type="scientific">Lachnellula willkommii</name>
    <dbReference type="NCBI Taxonomy" id="215461"/>
    <lineage>
        <taxon>Eukaryota</taxon>
        <taxon>Fungi</taxon>
        <taxon>Dikarya</taxon>
        <taxon>Ascomycota</taxon>
        <taxon>Pezizomycotina</taxon>
        <taxon>Leotiomycetes</taxon>
        <taxon>Helotiales</taxon>
        <taxon>Lachnaceae</taxon>
        <taxon>Lachnellula</taxon>
    </lineage>
</organism>
<dbReference type="InterPro" id="IPR014710">
    <property type="entry name" value="RmlC-like_jellyroll"/>
</dbReference>